<protein>
    <recommendedName>
        <fullName evidence="3">DUF1707 domain-containing protein</fullName>
    </recommendedName>
</protein>
<dbReference type="InterPro" id="IPR012551">
    <property type="entry name" value="DUF1707_SHOCT-like"/>
</dbReference>
<feature type="transmembrane region" description="Helical" evidence="2">
    <location>
        <begin position="103"/>
        <end position="123"/>
    </location>
</feature>
<dbReference type="Proteomes" id="UP000198929">
    <property type="component" value="Unassembled WGS sequence"/>
</dbReference>
<feature type="coiled-coil region" evidence="1">
    <location>
        <begin position="147"/>
        <end position="178"/>
    </location>
</feature>
<keyword evidence="2" id="KW-1133">Transmembrane helix</keyword>
<keyword evidence="5" id="KW-1185">Reference proteome</keyword>
<dbReference type="EMBL" id="FOGQ01000002">
    <property type="protein sequence ID" value="SER67269.1"/>
    <property type="molecule type" value="Genomic_DNA"/>
</dbReference>
<sequence>MDDLSSSPKRIRIGNRERSEALDQLSTAFTEGYLDVYEFDSRTASAASAEYQDEISVLFDDLPDLSDGTQPTAATMPPHSLAQVPVSSAAVDLDDVMARGKKVAVADAAIWTVTMAVFFLGLFVFQWNYFWLAFIAGGLGSAAARAVIGLSDEEEEVYEELEEAERKQRAERLEIAKRRRLELDSGK</sequence>
<evidence type="ECO:0000313" key="4">
    <source>
        <dbReference type="EMBL" id="SER67269.1"/>
    </source>
</evidence>
<feature type="transmembrane region" description="Helical" evidence="2">
    <location>
        <begin position="129"/>
        <end position="148"/>
    </location>
</feature>
<evidence type="ECO:0000256" key="2">
    <source>
        <dbReference type="SAM" id="Phobius"/>
    </source>
</evidence>
<dbReference type="Pfam" id="PF08044">
    <property type="entry name" value="DUF1707"/>
    <property type="match status" value="1"/>
</dbReference>
<evidence type="ECO:0000259" key="3">
    <source>
        <dbReference type="Pfam" id="PF08044"/>
    </source>
</evidence>
<keyword evidence="1" id="KW-0175">Coiled coil</keyword>
<keyword evidence="2" id="KW-0472">Membrane</keyword>
<dbReference type="STRING" id="1121357.SAMN05661109_00764"/>
<name>A0A1H9R5E3_9CORY</name>
<organism evidence="4 5">
    <name type="scientific">Corynebacterium cystitidis DSM 20524</name>
    <dbReference type="NCBI Taxonomy" id="1121357"/>
    <lineage>
        <taxon>Bacteria</taxon>
        <taxon>Bacillati</taxon>
        <taxon>Actinomycetota</taxon>
        <taxon>Actinomycetes</taxon>
        <taxon>Mycobacteriales</taxon>
        <taxon>Corynebacteriaceae</taxon>
        <taxon>Corynebacterium</taxon>
    </lineage>
</organism>
<evidence type="ECO:0000313" key="5">
    <source>
        <dbReference type="Proteomes" id="UP000198929"/>
    </source>
</evidence>
<keyword evidence="2" id="KW-0812">Transmembrane</keyword>
<evidence type="ECO:0000256" key="1">
    <source>
        <dbReference type="SAM" id="Coils"/>
    </source>
</evidence>
<dbReference type="RefSeq" id="WP_092256382.1">
    <property type="nucleotide sequence ID" value="NZ_CP047199.1"/>
</dbReference>
<reference evidence="5" key="1">
    <citation type="submission" date="2016-10" db="EMBL/GenBank/DDBJ databases">
        <authorList>
            <person name="Varghese N."/>
            <person name="Submissions S."/>
        </authorList>
    </citation>
    <scope>NUCLEOTIDE SEQUENCE [LARGE SCALE GENOMIC DNA]</scope>
    <source>
        <strain evidence="5">DSM 20524</strain>
    </source>
</reference>
<dbReference type="AlphaFoldDB" id="A0A1H9R5E3"/>
<gene>
    <name evidence="4" type="ORF">SAMN05661109_00764</name>
</gene>
<accession>A0A1H9R5E3</accession>
<feature type="domain" description="DUF1707" evidence="3">
    <location>
        <begin position="11"/>
        <end position="63"/>
    </location>
</feature>
<proteinExistence type="predicted"/>